<dbReference type="STRING" id="196164.gene:10743140"/>
<protein>
    <submittedName>
        <fullName evidence="1">Uncharacterized protein</fullName>
    </submittedName>
</protein>
<keyword evidence="2" id="KW-1185">Reference proteome</keyword>
<name>Q8FM15_COREF</name>
<dbReference type="HOGENOM" id="CLU_141507_0_0_11"/>
<dbReference type="Proteomes" id="UP000001409">
    <property type="component" value="Chromosome"/>
</dbReference>
<organism evidence="1 2">
    <name type="scientific">Corynebacterium efficiens (strain DSM 44549 / YS-314 / AJ 12310 / JCM 11189 / NBRC 100395)</name>
    <dbReference type="NCBI Taxonomy" id="196164"/>
    <lineage>
        <taxon>Bacteria</taxon>
        <taxon>Bacillati</taxon>
        <taxon>Actinomycetota</taxon>
        <taxon>Actinomycetes</taxon>
        <taxon>Mycobacteriales</taxon>
        <taxon>Corynebacteriaceae</taxon>
        <taxon>Corynebacterium</taxon>
    </lineage>
</organism>
<reference evidence="1 2" key="1">
    <citation type="journal article" date="2003" name="Genome Res.">
        <title>Comparative complete genome sequence analysis of the amino acid replacements responsible for the thermostability of Corynebacterium efficiens.</title>
        <authorList>
            <person name="Nishio Y."/>
            <person name="Nakamura Y."/>
            <person name="Kawarabayasi Y."/>
            <person name="Usuda Y."/>
            <person name="Kimura E."/>
            <person name="Sugimoto S."/>
            <person name="Matsui K."/>
            <person name="Yamagishi A."/>
            <person name="Kikuchi H."/>
            <person name="Ikeo K."/>
            <person name="Gojobori T."/>
        </authorList>
    </citation>
    <scope>NUCLEOTIDE SEQUENCE [LARGE SCALE GENOMIC DNA]</scope>
    <source>
        <strain evidence="2">DSM 44549 / YS-314 / AJ 12310 / JCM 11189 / NBRC 100395</strain>
    </source>
</reference>
<dbReference type="KEGG" id="cef:CE2692"/>
<dbReference type="EMBL" id="BA000035">
    <property type="protein sequence ID" value="BAC19502.1"/>
    <property type="molecule type" value="Genomic_DNA"/>
</dbReference>
<evidence type="ECO:0000313" key="2">
    <source>
        <dbReference type="Proteomes" id="UP000001409"/>
    </source>
</evidence>
<dbReference type="AlphaFoldDB" id="Q8FM15"/>
<proteinExistence type="predicted"/>
<evidence type="ECO:0000313" key="1">
    <source>
        <dbReference type="EMBL" id="BAC19502.1"/>
    </source>
</evidence>
<sequence length="129" mass="13997">MDMWWFGVREFLSAVTGVPGGLALEIDGELVEIGTPEQESVTHPHAAGLTIYADLDGDGVVDHVTAHDYAGGYEVWSRQSMPADWGLPTDTPVNPSSLWGLESEDTPVRGRGMTSNDHMIDGWICIDRG</sequence>
<accession>Q8FM15</accession>